<reference evidence="3" key="1">
    <citation type="submission" date="2025-08" db="UniProtKB">
        <authorList>
            <consortium name="RefSeq"/>
        </authorList>
    </citation>
    <scope>IDENTIFICATION</scope>
    <source>
        <tissue evidence="3">Testes</tissue>
    </source>
</reference>
<dbReference type="Proteomes" id="UP000694865">
    <property type="component" value="Unplaced"/>
</dbReference>
<dbReference type="SUPFAM" id="SSF53474">
    <property type="entry name" value="alpha/beta-Hydrolases"/>
    <property type="match status" value="1"/>
</dbReference>
<sequence>MAYTAFKTMQRMTRLTSHFLRPRGYLNKYVSPAMYTVSLRSTSSDAWDKWVSKCRQVKVLDSEMSYYDSANDGVKANTVLFLHGNPTSSFLWRNIIPHVEKKARCLAPDLIGMGNSAKLANHNYRFVDHYRYLTAWCEAVGLPDKVIIVCHDWGSGLGFHWCNEHRSRVEAIVHMESVVSVFKWETCPENYKDFFRGLRSDAGEEMILNKNFFIEKVLPGAIMRTLSEDEMNAYRIPYIDGGESRRPLLTWSREVPFKDDGPQDVIDIVDTYAEYLSQSKDVPKLFINADPGLISNVASQATKDWPNQRQITVKGLHYIQEDVPDEIGKAIVDFLNEVTQ</sequence>
<dbReference type="InterPro" id="IPR000073">
    <property type="entry name" value="AB_hydrolase_1"/>
</dbReference>
<evidence type="ECO:0000313" key="2">
    <source>
        <dbReference type="Proteomes" id="UP000694865"/>
    </source>
</evidence>
<dbReference type="NCBIfam" id="NF002938">
    <property type="entry name" value="PRK03592.1"/>
    <property type="match status" value="1"/>
</dbReference>
<dbReference type="RefSeq" id="XP_002730984.1">
    <property type="nucleotide sequence ID" value="XM_002730938.2"/>
</dbReference>
<name>A0ABM0GJ48_SACKO</name>
<keyword evidence="2" id="KW-1185">Reference proteome</keyword>
<dbReference type="InterPro" id="IPR029058">
    <property type="entry name" value="AB_hydrolase_fold"/>
</dbReference>
<dbReference type="InterPro" id="IPR000639">
    <property type="entry name" value="Epox_hydrolase-like"/>
</dbReference>
<dbReference type="InterPro" id="IPR050266">
    <property type="entry name" value="AB_hydrolase_sf"/>
</dbReference>
<accession>A0ABM0GJ48</accession>
<dbReference type="GeneID" id="100367043"/>
<dbReference type="PANTHER" id="PTHR43798:SF33">
    <property type="entry name" value="HYDROLASE, PUTATIVE (AFU_ORTHOLOGUE AFUA_2G14860)-RELATED"/>
    <property type="match status" value="1"/>
</dbReference>
<evidence type="ECO:0000313" key="3">
    <source>
        <dbReference type="RefSeq" id="XP_002730984.1"/>
    </source>
</evidence>
<proteinExistence type="predicted"/>
<dbReference type="PRINTS" id="PR00412">
    <property type="entry name" value="EPOXHYDRLASE"/>
</dbReference>
<dbReference type="Pfam" id="PF00561">
    <property type="entry name" value="Abhydrolase_1"/>
    <property type="match status" value="1"/>
</dbReference>
<gene>
    <name evidence="3" type="primary">LOC100367043</name>
</gene>
<dbReference type="Gene3D" id="3.40.50.1820">
    <property type="entry name" value="alpha/beta hydrolase"/>
    <property type="match status" value="1"/>
</dbReference>
<organism evidence="2 3">
    <name type="scientific">Saccoglossus kowalevskii</name>
    <name type="common">Acorn worm</name>
    <dbReference type="NCBI Taxonomy" id="10224"/>
    <lineage>
        <taxon>Eukaryota</taxon>
        <taxon>Metazoa</taxon>
        <taxon>Hemichordata</taxon>
        <taxon>Enteropneusta</taxon>
        <taxon>Harrimaniidae</taxon>
        <taxon>Saccoglossus</taxon>
    </lineage>
</organism>
<feature type="domain" description="AB hydrolase-1" evidence="1">
    <location>
        <begin position="77"/>
        <end position="322"/>
    </location>
</feature>
<dbReference type="PANTHER" id="PTHR43798">
    <property type="entry name" value="MONOACYLGLYCEROL LIPASE"/>
    <property type="match status" value="1"/>
</dbReference>
<protein>
    <submittedName>
        <fullName evidence="3">Renilla-luciferin 2-monooxygenase-like</fullName>
    </submittedName>
</protein>
<evidence type="ECO:0000259" key="1">
    <source>
        <dbReference type="Pfam" id="PF00561"/>
    </source>
</evidence>